<evidence type="ECO:0000256" key="18">
    <source>
        <dbReference type="SAM" id="Phobius"/>
    </source>
</evidence>
<dbReference type="EC" id="7.2.2.14" evidence="4"/>
<dbReference type="Proteomes" id="UP000184233">
    <property type="component" value="Unassembled WGS sequence"/>
</dbReference>
<dbReference type="InterPro" id="IPR044492">
    <property type="entry name" value="P_typ_ATPase_HD_dom"/>
</dbReference>
<dbReference type="PROSITE" id="PS00154">
    <property type="entry name" value="ATPASE_E1_E2"/>
    <property type="match status" value="1"/>
</dbReference>
<dbReference type="GO" id="GO:0005886">
    <property type="term" value="C:plasma membrane"/>
    <property type="evidence" value="ECO:0007669"/>
    <property type="project" value="UniProtKB-SubCell"/>
</dbReference>
<dbReference type="InterPro" id="IPR023299">
    <property type="entry name" value="ATPase_P-typ_cyto_dom_N"/>
</dbReference>
<keyword evidence="10" id="KW-0547">Nucleotide-binding</keyword>
<evidence type="ECO:0000256" key="2">
    <source>
        <dbReference type="ARBA" id="ARBA00004429"/>
    </source>
</evidence>
<keyword evidence="12" id="KW-0460">Magnesium</keyword>
<accession>A0A1M3KVD9</accession>
<dbReference type="Gene3D" id="3.40.1110.10">
    <property type="entry name" value="Calcium-transporting ATPase, cytoplasmic domain N"/>
    <property type="match status" value="1"/>
</dbReference>
<dbReference type="Pfam" id="PF00122">
    <property type="entry name" value="E1-E2_ATPase"/>
    <property type="match status" value="1"/>
</dbReference>
<dbReference type="Pfam" id="PF00690">
    <property type="entry name" value="Cation_ATPase_N"/>
    <property type="match status" value="1"/>
</dbReference>
<feature type="transmembrane region" description="Helical" evidence="18">
    <location>
        <begin position="730"/>
        <end position="747"/>
    </location>
</feature>
<comment type="subcellular location">
    <subcellularLocation>
        <location evidence="2">Cell inner membrane</location>
        <topology evidence="2">Multi-pass membrane protein</topology>
    </subcellularLocation>
</comment>
<sequence length="822" mass="89159">MLGTGASGLSSAEARERLQRYGANTLNQRKRSNIPILVARQFMNPIVLMLLTATILSLLLGDTIDAIVICCIVLISGLLGFWQEYGAATAVEELLAIVKLTASVIRDGTTVRIPITDVVPGDVVTLSAGSGIPADCALLESTDMFVDEAVMTGETFPVEKLPAVLAVDTPLADRTNALFMGTHVVSGNGKALVVETGRNTAFGAISDRLRLRPAQTDFERGIHRFGFLLMELTLLLLIAVFAINVYLAKPILDSFLFGLALAVGLTPQLLPAIISVNLSKGARVMATKKVIVKRLTAIENFGSMNILCSDKTGTLTEGTVHLHGALSVDGQPSENVLFHAALNSRLQSGFTNPIDTAICQQKVDGIDAWQRLDEVPYDFVRKRLSILASNDGRHVMVTKGAVLNILDVCTRIEQGDAVTEMTNELLDVVRKQYSTLSEQGFRTLGVAIRDMNDTQTIRKDDEAGMTFLGFLVLNDPLKEDIADTVASLLRLGVQLKMITGDNALVAKRIGAQVGLAETRILTGSDLHTLSDAALPRRALDTDIFAEIEPNQKERIVRALKQTGCVVGYMGDGINDAPALHSADVGISVQDAVDVAKDAADIVLLEPNLAVLIEGIGAGRTTFANTLKYIFMATSANFGNMFSMAGASLILPFLPLLPKQILLTNLITDLPEMTIASDRVDEYWTQQPHKWDIAFIRRFMIVFGLLSSIFDYLTFGALMLVLHAGPDEFRTGWFVESVVSAALIVLVVRTRLPFFRSRPSAPLLVTTLCVVAVTLILPYTPAGAWFSFIPLPPAFLAMMTCIVILYIGAAEFTKRLFFAKYSK</sequence>
<evidence type="ECO:0000256" key="3">
    <source>
        <dbReference type="ARBA" id="ARBA00008746"/>
    </source>
</evidence>
<dbReference type="PRINTS" id="PR01836">
    <property type="entry name" value="MGATPASE"/>
</dbReference>
<dbReference type="AlphaFoldDB" id="A0A1M3KVD9"/>
<evidence type="ECO:0000256" key="14">
    <source>
        <dbReference type="ARBA" id="ARBA00022989"/>
    </source>
</evidence>
<dbReference type="GO" id="GO:0005524">
    <property type="term" value="F:ATP binding"/>
    <property type="evidence" value="ECO:0007669"/>
    <property type="project" value="UniProtKB-KW"/>
</dbReference>
<dbReference type="Pfam" id="PF13246">
    <property type="entry name" value="Cation_ATPase"/>
    <property type="match status" value="1"/>
</dbReference>
<evidence type="ECO:0000256" key="12">
    <source>
        <dbReference type="ARBA" id="ARBA00022842"/>
    </source>
</evidence>
<comment type="caution">
    <text evidence="20">The sequence shown here is derived from an EMBL/GenBank/DDBJ whole genome shotgun (WGS) entry which is preliminary data.</text>
</comment>
<evidence type="ECO:0000313" key="20">
    <source>
        <dbReference type="EMBL" id="OJX56385.1"/>
    </source>
</evidence>
<evidence type="ECO:0000256" key="9">
    <source>
        <dbReference type="ARBA" id="ARBA00022692"/>
    </source>
</evidence>
<dbReference type="SFLD" id="SFLDS00003">
    <property type="entry name" value="Haloacid_Dehalogenase"/>
    <property type="match status" value="1"/>
</dbReference>
<comment type="catalytic activity">
    <reaction evidence="17">
        <text>Mg(2+)(out) + ATP + H2O = Mg(2+)(in) + ADP + phosphate + H(+)</text>
        <dbReference type="Rhea" id="RHEA:10260"/>
        <dbReference type="ChEBI" id="CHEBI:15377"/>
        <dbReference type="ChEBI" id="CHEBI:15378"/>
        <dbReference type="ChEBI" id="CHEBI:18420"/>
        <dbReference type="ChEBI" id="CHEBI:30616"/>
        <dbReference type="ChEBI" id="CHEBI:43474"/>
        <dbReference type="ChEBI" id="CHEBI:456216"/>
        <dbReference type="EC" id="7.2.2.14"/>
    </reaction>
</comment>
<dbReference type="InterPro" id="IPR006068">
    <property type="entry name" value="ATPase_P-typ_cation-transptr_C"/>
</dbReference>
<feature type="transmembrane region" description="Helical" evidence="18">
    <location>
        <begin position="225"/>
        <end position="248"/>
    </location>
</feature>
<keyword evidence="14 18" id="KW-1133">Transmembrane helix</keyword>
<evidence type="ECO:0000256" key="7">
    <source>
        <dbReference type="ARBA" id="ARBA00022519"/>
    </source>
</evidence>
<dbReference type="GO" id="GO:0015444">
    <property type="term" value="F:P-type magnesium transporter activity"/>
    <property type="evidence" value="ECO:0007669"/>
    <property type="project" value="UniProtKB-EC"/>
</dbReference>
<reference evidence="20 21" key="1">
    <citation type="submission" date="2016-09" db="EMBL/GenBank/DDBJ databases">
        <title>Genome-resolved meta-omics ties microbial dynamics to process performance in biotechnology for thiocyanate degradation.</title>
        <authorList>
            <person name="Kantor R.S."/>
            <person name="Huddy R.J."/>
            <person name="Iyer R."/>
            <person name="Thomas B.C."/>
            <person name="Brown C.T."/>
            <person name="Anantharaman K."/>
            <person name="Tringe S."/>
            <person name="Hettich R.L."/>
            <person name="Harrison S.T."/>
            <person name="Banfield J.F."/>
        </authorList>
    </citation>
    <scope>NUCLEOTIDE SEQUENCE [LARGE SCALE GENOMIC DNA]</scope>
    <source>
        <strain evidence="20">59-99</strain>
    </source>
</reference>
<dbReference type="SUPFAM" id="SSF56784">
    <property type="entry name" value="HAD-like"/>
    <property type="match status" value="1"/>
</dbReference>
<evidence type="ECO:0000313" key="21">
    <source>
        <dbReference type="Proteomes" id="UP000184233"/>
    </source>
</evidence>
<evidence type="ECO:0000256" key="5">
    <source>
        <dbReference type="ARBA" id="ARBA00013555"/>
    </source>
</evidence>
<evidence type="ECO:0000256" key="6">
    <source>
        <dbReference type="ARBA" id="ARBA00022475"/>
    </source>
</evidence>
<feature type="transmembrane region" description="Helical" evidence="18">
    <location>
        <begin position="66"/>
        <end position="82"/>
    </location>
</feature>
<keyword evidence="11" id="KW-0067">ATP-binding</keyword>
<evidence type="ECO:0000256" key="4">
    <source>
        <dbReference type="ARBA" id="ARBA00012786"/>
    </source>
</evidence>
<proteinExistence type="inferred from homology"/>
<evidence type="ECO:0000256" key="17">
    <source>
        <dbReference type="ARBA" id="ARBA00047295"/>
    </source>
</evidence>
<evidence type="ECO:0000256" key="10">
    <source>
        <dbReference type="ARBA" id="ARBA00022741"/>
    </source>
</evidence>
<feature type="transmembrane region" description="Helical" evidence="18">
    <location>
        <begin position="37"/>
        <end position="60"/>
    </location>
</feature>
<dbReference type="InterPro" id="IPR018303">
    <property type="entry name" value="ATPase_P-typ_P_site"/>
</dbReference>
<name>A0A1M3KVD9_9BACT</name>
<dbReference type="InterPro" id="IPR036412">
    <property type="entry name" value="HAD-like_sf"/>
</dbReference>
<dbReference type="InterPro" id="IPR059000">
    <property type="entry name" value="ATPase_P-type_domA"/>
</dbReference>
<keyword evidence="8" id="KW-0597">Phosphoprotein</keyword>
<dbReference type="NCBIfam" id="TIGR01494">
    <property type="entry name" value="ATPase_P-type"/>
    <property type="match status" value="2"/>
</dbReference>
<feature type="transmembrane region" description="Helical" evidence="18">
    <location>
        <begin position="784"/>
        <end position="806"/>
    </location>
</feature>
<keyword evidence="6" id="KW-1003">Cell membrane</keyword>
<feature type="transmembrane region" description="Helical" evidence="18">
    <location>
        <begin position="698"/>
        <end position="724"/>
    </location>
</feature>
<dbReference type="SUPFAM" id="SSF81665">
    <property type="entry name" value="Calcium ATPase, transmembrane domain M"/>
    <property type="match status" value="1"/>
</dbReference>
<dbReference type="SFLD" id="SFLDG00002">
    <property type="entry name" value="C1.7:_P-type_atpase_like"/>
    <property type="match status" value="1"/>
</dbReference>
<dbReference type="SMART" id="SM00831">
    <property type="entry name" value="Cation_ATPase_N"/>
    <property type="match status" value="1"/>
</dbReference>
<evidence type="ECO:0000256" key="15">
    <source>
        <dbReference type="ARBA" id="ARBA00023136"/>
    </source>
</evidence>
<keyword evidence="7" id="KW-0997">Cell inner membrane</keyword>
<evidence type="ECO:0000256" key="11">
    <source>
        <dbReference type="ARBA" id="ARBA00022840"/>
    </source>
</evidence>
<dbReference type="Gene3D" id="3.40.50.1000">
    <property type="entry name" value="HAD superfamily/HAD-like"/>
    <property type="match status" value="1"/>
</dbReference>
<feature type="transmembrane region" description="Helical" evidence="18">
    <location>
        <begin position="254"/>
        <end position="278"/>
    </location>
</feature>
<dbReference type="Gene3D" id="1.20.1110.10">
    <property type="entry name" value="Calcium-transporting ATPase, transmembrane domain"/>
    <property type="match status" value="1"/>
</dbReference>
<evidence type="ECO:0000256" key="16">
    <source>
        <dbReference type="ARBA" id="ARBA00029806"/>
    </source>
</evidence>
<dbReference type="NCBIfam" id="TIGR01524">
    <property type="entry name" value="ATPase-IIIB_Mg"/>
    <property type="match status" value="1"/>
</dbReference>
<dbReference type="InterPro" id="IPR008250">
    <property type="entry name" value="ATPase_P-typ_transduc_dom_A_sf"/>
</dbReference>
<dbReference type="Pfam" id="PF00689">
    <property type="entry name" value="Cation_ATPase_C"/>
    <property type="match status" value="1"/>
</dbReference>
<feature type="domain" description="Cation-transporting P-type ATPase N-terminal" evidence="19">
    <location>
        <begin position="1"/>
        <end position="62"/>
    </location>
</feature>
<feature type="transmembrane region" description="Helical" evidence="18">
    <location>
        <begin position="759"/>
        <end position="778"/>
    </location>
</feature>
<evidence type="ECO:0000256" key="1">
    <source>
        <dbReference type="ARBA" id="ARBA00003954"/>
    </source>
</evidence>
<evidence type="ECO:0000256" key="13">
    <source>
        <dbReference type="ARBA" id="ARBA00022967"/>
    </source>
</evidence>
<dbReference type="InterPro" id="IPR023298">
    <property type="entry name" value="ATPase_P-typ_TM_dom_sf"/>
</dbReference>
<dbReference type="GO" id="GO:0016887">
    <property type="term" value="F:ATP hydrolysis activity"/>
    <property type="evidence" value="ECO:0007669"/>
    <property type="project" value="InterPro"/>
</dbReference>
<keyword evidence="9 18" id="KW-0812">Transmembrane</keyword>
<gene>
    <name evidence="20" type="ORF">BGO89_13350</name>
</gene>
<dbReference type="PANTHER" id="PTHR42861">
    <property type="entry name" value="CALCIUM-TRANSPORTING ATPASE"/>
    <property type="match status" value="1"/>
</dbReference>
<dbReference type="InterPro" id="IPR023214">
    <property type="entry name" value="HAD_sf"/>
</dbReference>
<organism evidence="20 21">
    <name type="scientific">Candidatus Kapaibacterium thiocyanatum</name>
    <dbReference type="NCBI Taxonomy" id="1895771"/>
    <lineage>
        <taxon>Bacteria</taxon>
        <taxon>Pseudomonadati</taxon>
        <taxon>Candidatus Kapaibacteriota</taxon>
        <taxon>Candidatus Kapaibacteriia</taxon>
        <taxon>Candidatus Kapaibacteriales</taxon>
        <taxon>Candidatus Kapaibacteriaceae</taxon>
        <taxon>Candidatus Kapaibacterium</taxon>
    </lineage>
</organism>
<keyword evidence="15 18" id="KW-0472">Membrane</keyword>
<comment type="function">
    <text evidence="1">Mediates magnesium influx to the cytosol.</text>
</comment>
<evidence type="ECO:0000256" key="8">
    <source>
        <dbReference type="ARBA" id="ARBA00022553"/>
    </source>
</evidence>
<dbReference type="SUPFAM" id="SSF81653">
    <property type="entry name" value="Calcium ATPase, transduction domain A"/>
    <property type="match status" value="1"/>
</dbReference>
<dbReference type="Gene3D" id="2.70.150.10">
    <property type="entry name" value="Calcium-transporting ATPase, cytoplasmic transduction domain A"/>
    <property type="match status" value="1"/>
</dbReference>
<protein>
    <recommendedName>
        <fullName evidence="5">Magnesium-transporting ATPase, P-type 1</fullName>
        <ecNumber evidence="4">7.2.2.14</ecNumber>
    </recommendedName>
    <alternativeName>
        <fullName evidence="16">Mg(2+) transport ATPase, P-type 1</fullName>
    </alternativeName>
</protein>
<keyword evidence="13" id="KW-1278">Translocase</keyword>
<dbReference type="SFLD" id="SFLDF00027">
    <property type="entry name" value="p-type_atpase"/>
    <property type="match status" value="1"/>
</dbReference>
<dbReference type="InterPro" id="IPR004014">
    <property type="entry name" value="ATPase_P-typ_cation-transptr_N"/>
</dbReference>
<comment type="similarity">
    <text evidence="3">Belongs to the cation transport ATPase (P-type) (TC 3.A.3) family. Type IIIB subfamily.</text>
</comment>
<dbReference type="STRING" id="1895771.BGO89_13350"/>
<dbReference type="InterPro" id="IPR001757">
    <property type="entry name" value="P_typ_ATPase"/>
</dbReference>
<evidence type="ECO:0000259" key="19">
    <source>
        <dbReference type="SMART" id="SM00831"/>
    </source>
</evidence>
<dbReference type="InterPro" id="IPR006415">
    <property type="entry name" value="P-type_ATPase_IIIB"/>
</dbReference>
<dbReference type="EMBL" id="MKVH01000025">
    <property type="protein sequence ID" value="OJX56385.1"/>
    <property type="molecule type" value="Genomic_DNA"/>
</dbReference>